<dbReference type="EC" id="2.10.1.1" evidence="4 9"/>
<dbReference type="InterPro" id="IPR036135">
    <property type="entry name" value="MoeA_linker/N_sf"/>
</dbReference>
<evidence type="ECO:0000256" key="9">
    <source>
        <dbReference type="RuleBase" id="RU365090"/>
    </source>
</evidence>
<dbReference type="SMART" id="SM00852">
    <property type="entry name" value="MoCF_biosynth"/>
    <property type="match status" value="1"/>
</dbReference>
<dbReference type="InterPro" id="IPR036688">
    <property type="entry name" value="MoeA_C_domain_IV_sf"/>
</dbReference>
<comment type="caution">
    <text evidence="11">The sequence shown here is derived from an EMBL/GenBank/DDBJ whole genome shotgun (WGS) entry which is preliminary data.</text>
</comment>
<dbReference type="AlphaFoldDB" id="A0A9D2N4D9"/>
<dbReference type="EMBL" id="DWWV01000093">
    <property type="protein sequence ID" value="HJC10626.1"/>
    <property type="molecule type" value="Genomic_DNA"/>
</dbReference>
<evidence type="ECO:0000256" key="1">
    <source>
        <dbReference type="ARBA" id="ARBA00002901"/>
    </source>
</evidence>
<evidence type="ECO:0000259" key="10">
    <source>
        <dbReference type="SMART" id="SM00852"/>
    </source>
</evidence>
<feature type="domain" description="MoaB/Mog" evidence="10">
    <location>
        <begin position="187"/>
        <end position="328"/>
    </location>
</feature>
<evidence type="ECO:0000256" key="7">
    <source>
        <dbReference type="ARBA" id="ARBA00023150"/>
    </source>
</evidence>
<name>A0A9D2N4D9_9FIRM</name>
<evidence type="ECO:0000256" key="6">
    <source>
        <dbReference type="ARBA" id="ARBA00022505"/>
    </source>
</evidence>
<evidence type="ECO:0000256" key="4">
    <source>
        <dbReference type="ARBA" id="ARBA00013269"/>
    </source>
</evidence>
<dbReference type="InterPro" id="IPR036425">
    <property type="entry name" value="MoaB/Mog-like_dom_sf"/>
</dbReference>
<reference evidence="11" key="2">
    <citation type="submission" date="2021-04" db="EMBL/GenBank/DDBJ databases">
        <authorList>
            <person name="Gilroy R."/>
        </authorList>
    </citation>
    <scope>NUCLEOTIDE SEQUENCE</scope>
    <source>
        <strain evidence="11">ChiSxjej6B18-287</strain>
    </source>
</reference>
<evidence type="ECO:0000256" key="2">
    <source>
        <dbReference type="ARBA" id="ARBA00005046"/>
    </source>
</evidence>
<dbReference type="Proteomes" id="UP000823893">
    <property type="component" value="Unassembled WGS sequence"/>
</dbReference>
<dbReference type="Pfam" id="PF03454">
    <property type="entry name" value="MoeA_C"/>
    <property type="match status" value="1"/>
</dbReference>
<comment type="similarity">
    <text evidence="3 9">Belongs to the MoeA family.</text>
</comment>
<evidence type="ECO:0000313" key="11">
    <source>
        <dbReference type="EMBL" id="HJC10626.1"/>
    </source>
</evidence>
<dbReference type="Pfam" id="PF03453">
    <property type="entry name" value="MoeA_N"/>
    <property type="match status" value="1"/>
</dbReference>
<dbReference type="PANTHER" id="PTHR10192">
    <property type="entry name" value="MOLYBDOPTERIN BIOSYNTHESIS PROTEIN"/>
    <property type="match status" value="1"/>
</dbReference>
<gene>
    <name evidence="11" type="ORF">H9935_07385</name>
</gene>
<evidence type="ECO:0000256" key="3">
    <source>
        <dbReference type="ARBA" id="ARBA00010763"/>
    </source>
</evidence>
<dbReference type="Gene3D" id="3.40.980.10">
    <property type="entry name" value="MoaB/Mog-like domain"/>
    <property type="match status" value="1"/>
</dbReference>
<dbReference type="Gene3D" id="2.170.190.11">
    <property type="entry name" value="Molybdopterin biosynthesis moea protein, domain 3"/>
    <property type="match status" value="1"/>
</dbReference>
<organism evidence="11 12">
    <name type="scientific">Candidatus Blautia merdigallinarum</name>
    <dbReference type="NCBI Taxonomy" id="2838495"/>
    <lineage>
        <taxon>Bacteria</taxon>
        <taxon>Bacillati</taxon>
        <taxon>Bacillota</taxon>
        <taxon>Clostridia</taxon>
        <taxon>Lachnospirales</taxon>
        <taxon>Lachnospiraceae</taxon>
        <taxon>Blautia</taxon>
    </lineage>
</organism>
<reference evidence="11" key="1">
    <citation type="journal article" date="2021" name="PeerJ">
        <title>Extensive microbial diversity within the chicken gut microbiome revealed by metagenomics and culture.</title>
        <authorList>
            <person name="Gilroy R."/>
            <person name="Ravi A."/>
            <person name="Getino M."/>
            <person name="Pursley I."/>
            <person name="Horton D.L."/>
            <person name="Alikhan N.F."/>
            <person name="Baker D."/>
            <person name="Gharbi K."/>
            <person name="Hall N."/>
            <person name="Watson M."/>
            <person name="Adriaenssens E.M."/>
            <person name="Foster-Nyarko E."/>
            <person name="Jarju S."/>
            <person name="Secka A."/>
            <person name="Antonio M."/>
            <person name="Oren A."/>
            <person name="Chaudhuri R.R."/>
            <person name="La Ragione R."/>
            <person name="Hildebrand F."/>
            <person name="Pallen M.J."/>
        </authorList>
    </citation>
    <scope>NUCLEOTIDE SEQUENCE</scope>
    <source>
        <strain evidence="11">ChiSxjej6B18-287</strain>
    </source>
</reference>
<dbReference type="GO" id="GO:0061599">
    <property type="term" value="F:molybdopterin molybdotransferase activity"/>
    <property type="evidence" value="ECO:0007669"/>
    <property type="project" value="UniProtKB-UniRule"/>
</dbReference>
<sequence>MKLLKVDTIEQAREKLLKQITWDIEKKEKIPVEKSRGRVLASDVRAENPLPYFKRSTVDGYGVKAADTQGAGESIPVFLEVKEEIEIGTVSSVEITGGTCAYVPTGGMIPQGADAMVMVEYTETFDASHIAVYSPVPPGAGILQIGEDVEKDQIILARGTRLRAAQIGALVGNGIREVEVYKPLKVTILSTGDELTELGDPLKPGCIYDINTPALAQMGEELGFEIVHTQVLPDQEDIIEQALRQGLMDSDLTVISGGSSQGKKDMTSMIMNRISSPGVFTHGLALKPGKPTILAVDTESRTVLMGLPGHPAASLLVFRLLAGWLEEQRTGFSEKTIVPAVMESNVPAAPGKDTILMVRLIPGENGIYRACPVLGKSGLMRILTGADGFVRIPLGKEGLKSGERVMAELL</sequence>
<evidence type="ECO:0000256" key="8">
    <source>
        <dbReference type="ARBA" id="ARBA00047317"/>
    </source>
</evidence>
<accession>A0A9D2N4D9</accession>
<dbReference type="SUPFAM" id="SSF53218">
    <property type="entry name" value="Molybdenum cofactor biosynthesis proteins"/>
    <property type="match status" value="1"/>
</dbReference>
<comment type="cofactor">
    <cofactor evidence="9">
        <name>Mg(2+)</name>
        <dbReference type="ChEBI" id="CHEBI:18420"/>
    </cofactor>
</comment>
<dbReference type="PANTHER" id="PTHR10192:SF5">
    <property type="entry name" value="GEPHYRIN"/>
    <property type="match status" value="1"/>
</dbReference>
<keyword evidence="7 9" id="KW-0501">Molybdenum cofactor biosynthesis</keyword>
<dbReference type="SUPFAM" id="SSF63882">
    <property type="entry name" value="MoeA N-terminal region -like"/>
    <property type="match status" value="1"/>
</dbReference>
<comment type="pathway">
    <text evidence="2 9">Cofactor biosynthesis; molybdopterin biosynthesis.</text>
</comment>
<dbReference type="InterPro" id="IPR001453">
    <property type="entry name" value="MoaB/Mog_dom"/>
</dbReference>
<comment type="catalytic activity">
    <reaction evidence="8">
        <text>adenylyl-molybdopterin + molybdate = Mo-molybdopterin + AMP + H(+)</text>
        <dbReference type="Rhea" id="RHEA:35047"/>
        <dbReference type="ChEBI" id="CHEBI:15378"/>
        <dbReference type="ChEBI" id="CHEBI:36264"/>
        <dbReference type="ChEBI" id="CHEBI:62727"/>
        <dbReference type="ChEBI" id="CHEBI:71302"/>
        <dbReference type="ChEBI" id="CHEBI:456215"/>
        <dbReference type="EC" id="2.10.1.1"/>
    </reaction>
</comment>
<dbReference type="GO" id="GO:0006777">
    <property type="term" value="P:Mo-molybdopterin cofactor biosynthetic process"/>
    <property type="evidence" value="ECO:0007669"/>
    <property type="project" value="UniProtKB-UniRule"/>
</dbReference>
<dbReference type="SUPFAM" id="SSF63867">
    <property type="entry name" value="MoeA C-terminal domain-like"/>
    <property type="match status" value="1"/>
</dbReference>
<dbReference type="InterPro" id="IPR038987">
    <property type="entry name" value="MoeA-like"/>
</dbReference>
<dbReference type="InterPro" id="IPR005111">
    <property type="entry name" value="MoeA_C_domain_IV"/>
</dbReference>
<evidence type="ECO:0000256" key="5">
    <source>
        <dbReference type="ARBA" id="ARBA00021108"/>
    </source>
</evidence>
<protein>
    <recommendedName>
        <fullName evidence="5 9">Molybdopterin molybdenumtransferase</fullName>
        <ecNumber evidence="4 9">2.10.1.1</ecNumber>
    </recommendedName>
</protein>
<keyword evidence="6 9" id="KW-0500">Molybdenum</keyword>
<evidence type="ECO:0000313" key="12">
    <source>
        <dbReference type="Proteomes" id="UP000823893"/>
    </source>
</evidence>
<keyword evidence="9" id="KW-0479">Metal-binding</keyword>
<keyword evidence="9" id="KW-0460">Magnesium</keyword>
<keyword evidence="9" id="KW-0808">Transferase</keyword>
<dbReference type="GO" id="GO:0005829">
    <property type="term" value="C:cytosol"/>
    <property type="evidence" value="ECO:0007669"/>
    <property type="project" value="TreeGrafter"/>
</dbReference>
<comment type="function">
    <text evidence="1 9">Catalyzes the insertion of molybdate into adenylated molybdopterin with the concomitant release of AMP.</text>
</comment>
<dbReference type="Pfam" id="PF00994">
    <property type="entry name" value="MoCF_biosynth"/>
    <property type="match status" value="1"/>
</dbReference>
<dbReference type="InterPro" id="IPR005110">
    <property type="entry name" value="MoeA_linker/N"/>
</dbReference>
<proteinExistence type="inferred from homology"/>
<dbReference type="Gene3D" id="2.40.340.10">
    <property type="entry name" value="MoeA, C-terminal, domain IV"/>
    <property type="match status" value="1"/>
</dbReference>
<dbReference type="Gene3D" id="3.90.105.10">
    <property type="entry name" value="Molybdopterin biosynthesis moea protein, domain 2"/>
    <property type="match status" value="1"/>
</dbReference>
<dbReference type="CDD" id="cd00887">
    <property type="entry name" value="MoeA"/>
    <property type="match status" value="1"/>
</dbReference>
<dbReference type="GO" id="GO:0046872">
    <property type="term" value="F:metal ion binding"/>
    <property type="evidence" value="ECO:0007669"/>
    <property type="project" value="UniProtKB-UniRule"/>
</dbReference>